<dbReference type="InterPro" id="IPR050955">
    <property type="entry name" value="Plant_Biomass_Hydrol_Est"/>
</dbReference>
<dbReference type="GO" id="GO:0006508">
    <property type="term" value="P:proteolysis"/>
    <property type="evidence" value="ECO:0007669"/>
    <property type="project" value="InterPro"/>
</dbReference>
<proteinExistence type="predicted"/>
<keyword evidence="6" id="KW-1185">Reference proteome</keyword>
<dbReference type="GO" id="GO:0008236">
    <property type="term" value="F:serine-type peptidase activity"/>
    <property type="evidence" value="ECO:0007669"/>
    <property type="project" value="InterPro"/>
</dbReference>
<dbReference type="Proteomes" id="UP000674318">
    <property type="component" value="Unassembled WGS sequence"/>
</dbReference>
<evidence type="ECO:0000259" key="4">
    <source>
        <dbReference type="Pfam" id="PF00326"/>
    </source>
</evidence>
<feature type="domain" description="Peptidase S9 prolyl oligopeptidase catalytic" evidence="4">
    <location>
        <begin position="232"/>
        <end position="283"/>
    </location>
</feature>
<organism evidence="5 6">
    <name type="scientific">Porcisia hertigi</name>
    <dbReference type="NCBI Taxonomy" id="2761500"/>
    <lineage>
        <taxon>Eukaryota</taxon>
        <taxon>Discoba</taxon>
        <taxon>Euglenozoa</taxon>
        <taxon>Kinetoplastea</taxon>
        <taxon>Metakinetoplastina</taxon>
        <taxon>Trypanosomatida</taxon>
        <taxon>Trypanosomatidae</taxon>
        <taxon>Leishmaniinae</taxon>
        <taxon>Porcisia</taxon>
    </lineage>
</organism>
<evidence type="ECO:0000313" key="6">
    <source>
        <dbReference type="Proteomes" id="UP000674318"/>
    </source>
</evidence>
<evidence type="ECO:0000256" key="3">
    <source>
        <dbReference type="SAM" id="Phobius"/>
    </source>
</evidence>
<dbReference type="AlphaFoldDB" id="A0A836HDM9"/>
<reference evidence="5 6" key="1">
    <citation type="submission" date="2021-02" db="EMBL/GenBank/DDBJ databases">
        <title>Porcisia hertigi Genome sequencing and assembly.</title>
        <authorList>
            <person name="Almutairi H."/>
            <person name="Gatherer D."/>
        </authorList>
    </citation>
    <scope>NUCLEOTIDE SEQUENCE [LARGE SCALE GENOMIC DNA]</scope>
    <source>
        <strain evidence="5 6">C119</strain>
    </source>
</reference>
<keyword evidence="3" id="KW-0812">Transmembrane</keyword>
<sequence length="589" mass="64962">MSAEKAVLKDGAMTLSEEVAVDKVLVDDMPSKVPRQPLRWFALVMTAVLLFLVVPLRLWWAPHFIRGPASNLNSLFISYTNDSDTHYETDTSIDAMKRRAAQGHAYPLSAEPSEGCASGAPVFPKGEETVVSFTTKDNEQRSAVVYVPESYPMETENGYTRPVALMVQLHGLNDNCMRFLRHTGFKTYADLDGFVIVSLCGSQGYLGTGWNAGTCCGFAGDLPDDVAFAKQVVVELSQKLCIDKDRVMAVGFSNGAMLSEVLACEAPDIFRAVASVAGVVELRPGNEAGLQACTTAVEKASSTARTSVLMVHGTADLLVPWAGNALLGFPSTQLNVDGWVTRNGCTGNPITTINTHSYSNLIYDNCTIGTHPADVFSRAKPGKERVGSEEAHEYQWCREEEKEASALPGARTRSEADVECFFAEVSLGGIGGMGEDGRLVTKRRYIPSFDGEVAHRTGTPMCKRKKYRYMEGGGHMKGLRAEMWNIAEGKHDHARSHPRTEAHWPSQPLRKHHWEAKHRKRHVRRFSRTPREGWGASVEHNIIPRGRNGTSEVELVRVNGGSHGWPSDIEFSTTDYIYRFGLRIFGLYN</sequence>
<dbReference type="Gene3D" id="3.40.50.1820">
    <property type="entry name" value="alpha/beta hydrolase"/>
    <property type="match status" value="1"/>
</dbReference>
<dbReference type="KEGG" id="phet:94286867"/>
<evidence type="ECO:0000256" key="1">
    <source>
        <dbReference type="ARBA" id="ARBA00022729"/>
    </source>
</evidence>
<dbReference type="Pfam" id="PF00326">
    <property type="entry name" value="Peptidase_S9"/>
    <property type="match status" value="1"/>
</dbReference>
<dbReference type="GeneID" id="94286867"/>
<name>A0A836HDM9_9TRYP</name>
<keyword evidence="3" id="KW-1133">Transmembrane helix</keyword>
<gene>
    <name evidence="5" type="ORF">JKF63_00740</name>
</gene>
<accession>A0A836HDM9</accession>
<protein>
    <recommendedName>
        <fullName evidence="4">Peptidase S9 prolyl oligopeptidase catalytic domain-containing protein</fullName>
    </recommendedName>
</protein>
<dbReference type="InterPro" id="IPR001375">
    <property type="entry name" value="Peptidase_S9_cat"/>
</dbReference>
<feature type="transmembrane region" description="Helical" evidence="3">
    <location>
        <begin position="40"/>
        <end position="60"/>
    </location>
</feature>
<dbReference type="PANTHER" id="PTHR43037">
    <property type="entry name" value="UNNAMED PRODUCT-RELATED"/>
    <property type="match status" value="1"/>
</dbReference>
<dbReference type="RefSeq" id="XP_067752947.1">
    <property type="nucleotide sequence ID" value="XM_067896790.1"/>
</dbReference>
<dbReference type="EMBL" id="JAFJZO010000036">
    <property type="protein sequence ID" value="KAG5490619.1"/>
    <property type="molecule type" value="Genomic_DNA"/>
</dbReference>
<keyword evidence="2" id="KW-0378">Hydrolase</keyword>
<comment type="caution">
    <text evidence="5">The sequence shown here is derived from an EMBL/GenBank/DDBJ whole genome shotgun (WGS) entry which is preliminary data.</text>
</comment>
<dbReference type="OrthoDB" id="424610at2759"/>
<evidence type="ECO:0000256" key="2">
    <source>
        <dbReference type="ARBA" id="ARBA00022801"/>
    </source>
</evidence>
<dbReference type="PANTHER" id="PTHR43037:SF5">
    <property type="entry name" value="FERULOYL ESTERASE"/>
    <property type="match status" value="1"/>
</dbReference>
<keyword evidence="3" id="KW-0472">Membrane</keyword>
<dbReference type="InterPro" id="IPR029058">
    <property type="entry name" value="AB_hydrolase_fold"/>
</dbReference>
<dbReference type="SUPFAM" id="SSF53474">
    <property type="entry name" value="alpha/beta-Hydrolases"/>
    <property type="match status" value="1"/>
</dbReference>
<keyword evidence="1" id="KW-0732">Signal</keyword>
<evidence type="ECO:0000313" key="5">
    <source>
        <dbReference type="EMBL" id="KAG5490619.1"/>
    </source>
</evidence>